<evidence type="ECO:0000313" key="4">
    <source>
        <dbReference type="Proteomes" id="UP001596074"/>
    </source>
</evidence>
<feature type="region of interest" description="Disordered" evidence="1">
    <location>
        <begin position="67"/>
        <end position="90"/>
    </location>
</feature>
<evidence type="ECO:0000256" key="1">
    <source>
        <dbReference type="SAM" id="MobiDB-lite"/>
    </source>
</evidence>
<dbReference type="NCBIfam" id="NF046112">
    <property type="entry name" value="MSMEG_6209_Nter"/>
    <property type="match status" value="1"/>
</dbReference>
<comment type="caution">
    <text evidence="3">The sequence shown here is derived from an EMBL/GenBank/DDBJ whole genome shotgun (WGS) entry which is preliminary data.</text>
</comment>
<feature type="compositionally biased region" description="Basic and acidic residues" evidence="1">
    <location>
        <begin position="78"/>
        <end position="88"/>
    </location>
</feature>
<dbReference type="Proteomes" id="UP001596074">
    <property type="component" value="Unassembled WGS sequence"/>
</dbReference>
<keyword evidence="2" id="KW-1133">Transmembrane helix</keyword>
<proteinExistence type="predicted"/>
<dbReference type="EMBL" id="JBHSON010000027">
    <property type="protein sequence ID" value="MFC5747987.1"/>
    <property type="molecule type" value="Genomic_DNA"/>
</dbReference>
<gene>
    <name evidence="3" type="ORF">ACFPZN_20345</name>
</gene>
<sequence length="456" mass="49769">MRVGPLREEQAIQQVIDRITADYADSRPAADVADLVASAQSRFDGHRIRDFVPIFVENIVRRELAEPAEETQVNTEEIPEKEPTEPDSHRRRIPIPLPLAKPLIAVLAAIGVAVAAVVVYVSTQDEEPDKLTIVRGVVGSEKQAFFNDPQVKQALARQGIEVKVEPAGSRQIATSIDLGKYDFAFPSSAPAADRIQRQRGVNAEYTPFSSPMAIATFQPIADLLAKEGIVKRGATWTFNVGRYLDLVSSGTQWKDLEGNRAYPVRRNILVSTTDPRTSNSAAMYLAITGYVANGNSVVQGPEAERRVLPTLSPLFLGQGYTDNSTEGPFEDYLSIGMGKAPLVCIYEAQYVGAAIRGQTKPGMVMMYPSPTVLSKHTLVPLNPSGDRVGRLLSTDPALQNLAARHGFRTRDPQQFAQVATESKVRVASNLIDVVDTPSYETLENLLNGIANQYGRA</sequence>
<name>A0ABW0ZZZ2_9ACTN</name>
<keyword evidence="2" id="KW-0812">Transmembrane</keyword>
<organism evidence="3 4">
    <name type="scientific">Actinomadura rugatobispora</name>
    <dbReference type="NCBI Taxonomy" id="1994"/>
    <lineage>
        <taxon>Bacteria</taxon>
        <taxon>Bacillati</taxon>
        <taxon>Actinomycetota</taxon>
        <taxon>Actinomycetes</taxon>
        <taxon>Streptosporangiales</taxon>
        <taxon>Thermomonosporaceae</taxon>
        <taxon>Actinomadura</taxon>
    </lineage>
</organism>
<reference evidence="4" key="1">
    <citation type="journal article" date="2019" name="Int. J. Syst. Evol. Microbiol.">
        <title>The Global Catalogue of Microorganisms (GCM) 10K type strain sequencing project: providing services to taxonomists for standard genome sequencing and annotation.</title>
        <authorList>
            <consortium name="The Broad Institute Genomics Platform"/>
            <consortium name="The Broad Institute Genome Sequencing Center for Infectious Disease"/>
            <person name="Wu L."/>
            <person name="Ma J."/>
        </authorList>
    </citation>
    <scope>NUCLEOTIDE SEQUENCE [LARGE SCALE GENOMIC DNA]</scope>
    <source>
        <strain evidence="4">KCTC 42087</strain>
    </source>
</reference>
<keyword evidence="4" id="KW-1185">Reference proteome</keyword>
<feature type="transmembrane region" description="Helical" evidence="2">
    <location>
        <begin position="99"/>
        <end position="121"/>
    </location>
</feature>
<dbReference type="RefSeq" id="WP_378283619.1">
    <property type="nucleotide sequence ID" value="NZ_JBHSON010000027.1"/>
</dbReference>
<keyword evidence="2" id="KW-0472">Membrane</keyword>
<protein>
    <submittedName>
        <fullName evidence="3">Three-helix bundle dimerization domain-containing protein</fullName>
    </submittedName>
</protein>
<accession>A0ABW0ZZZ2</accession>
<evidence type="ECO:0000313" key="3">
    <source>
        <dbReference type="EMBL" id="MFC5747987.1"/>
    </source>
</evidence>
<evidence type="ECO:0000256" key="2">
    <source>
        <dbReference type="SAM" id="Phobius"/>
    </source>
</evidence>